<dbReference type="AlphaFoldDB" id="A0A6A6TW65"/>
<dbReference type="EMBL" id="MU004246">
    <property type="protein sequence ID" value="KAF2663387.1"/>
    <property type="molecule type" value="Genomic_DNA"/>
</dbReference>
<evidence type="ECO:0000313" key="2">
    <source>
        <dbReference type="Proteomes" id="UP000799302"/>
    </source>
</evidence>
<dbReference type="Proteomes" id="UP000799302">
    <property type="component" value="Unassembled WGS sequence"/>
</dbReference>
<proteinExistence type="predicted"/>
<accession>A0A6A6TW65</accession>
<organism evidence="1 2">
    <name type="scientific">Microthyrium microscopicum</name>
    <dbReference type="NCBI Taxonomy" id="703497"/>
    <lineage>
        <taxon>Eukaryota</taxon>
        <taxon>Fungi</taxon>
        <taxon>Dikarya</taxon>
        <taxon>Ascomycota</taxon>
        <taxon>Pezizomycotina</taxon>
        <taxon>Dothideomycetes</taxon>
        <taxon>Dothideomycetes incertae sedis</taxon>
        <taxon>Microthyriales</taxon>
        <taxon>Microthyriaceae</taxon>
        <taxon>Microthyrium</taxon>
    </lineage>
</organism>
<keyword evidence="2" id="KW-1185">Reference proteome</keyword>
<reference evidence="1" key="1">
    <citation type="journal article" date="2020" name="Stud. Mycol.">
        <title>101 Dothideomycetes genomes: a test case for predicting lifestyles and emergence of pathogens.</title>
        <authorList>
            <person name="Haridas S."/>
            <person name="Albert R."/>
            <person name="Binder M."/>
            <person name="Bloem J."/>
            <person name="Labutti K."/>
            <person name="Salamov A."/>
            <person name="Andreopoulos B."/>
            <person name="Baker S."/>
            <person name="Barry K."/>
            <person name="Bills G."/>
            <person name="Bluhm B."/>
            <person name="Cannon C."/>
            <person name="Castanera R."/>
            <person name="Culley D."/>
            <person name="Daum C."/>
            <person name="Ezra D."/>
            <person name="Gonzalez J."/>
            <person name="Henrissat B."/>
            <person name="Kuo A."/>
            <person name="Liang C."/>
            <person name="Lipzen A."/>
            <person name="Lutzoni F."/>
            <person name="Magnuson J."/>
            <person name="Mondo S."/>
            <person name="Nolan M."/>
            <person name="Ohm R."/>
            <person name="Pangilinan J."/>
            <person name="Park H.-J."/>
            <person name="Ramirez L."/>
            <person name="Alfaro M."/>
            <person name="Sun H."/>
            <person name="Tritt A."/>
            <person name="Yoshinaga Y."/>
            <person name="Zwiers L.-H."/>
            <person name="Turgeon B."/>
            <person name="Goodwin S."/>
            <person name="Spatafora J."/>
            <person name="Crous P."/>
            <person name="Grigoriev I."/>
        </authorList>
    </citation>
    <scope>NUCLEOTIDE SEQUENCE</scope>
    <source>
        <strain evidence="1">CBS 115976</strain>
    </source>
</reference>
<sequence length="100" mass="11434">MIATEHGAKWSIRASANRASTSVRRFTPSTYCALLLALQFIESIDTIRNHLQKRRRELHQIRNAMVLVVDLMSNKMAANGKALTLFKKHEVKTAMHLIDF</sequence>
<name>A0A6A6TW65_9PEZI</name>
<protein>
    <submittedName>
        <fullName evidence="1">Uncharacterized protein</fullName>
    </submittedName>
</protein>
<evidence type="ECO:0000313" key="1">
    <source>
        <dbReference type="EMBL" id="KAF2663387.1"/>
    </source>
</evidence>
<gene>
    <name evidence="1" type="ORF">BT63DRAFT_430555</name>
</gene>